<dbReference type="AlphaFoldDB" id="C9LU54"/>
<proteinExistence type="predicted"/>
<accession>C9LU54</accession>
<dbReference type="EMBL" id="ACKP02000015">
    <property type="protein sequence ID" value="EEX77585.1"/>
    <property type="molecule type" value="Genomic_DNA"/>
</dbReference>
<organism evidence="2 3">
    <name type="scientific">Selenomonas sputigena (strain ATCC 35185 / DSM 20758 / CCUG 44933 / VPI D19B-28)</name>
    <dbReference type="NCBI Taxonomy" id="546271"/>
    <lineage>
        <taxon>Bacteria</taxon>
        <taxon>Bacillati</taxon>
        <taxon>Bacillota</taxon>
        <taxon>Negativicutes</taxon>
        <taxon>Selenomonadales</taxon>
        <taxon>Selenomonadaceae</taxon>
        <taxon>Selenomonas</taxon>
    </lineage>
</organism>
<dbReference type="EMBL" id="CP002637">
    <property type="protein sequence ID" value="AEC00319.1"/>
    <property type="molecule type" value="Genomic_DNA"/>
</dbReference>
<dbReference type="Proteomes" id="UP000011124">
    <property type="component" value="Chromosome"/>
</dbReference>
<dbReference type="Proteomes" id="UP000003505">
    <property type="component" value="Unassembled WGS sequence"/>
</dbReference>
<name>C9LU54_SELS3</name>
<sequence length="51" mass="6182">MERSEKVAMMETFTELTRDLIQLMKEEKDIQAINPDLIREIRENVREILDF</sequence>
<gene>
    <name evidence="1" type="ordered locus">Selsp_1360</name>
    <name evidence="2" type="ORF">SELSPUOL_00861</name>
</gene>
<protein>
    <submittedName>
        <fullName evidence="2">Uncharacterized protein</fullName>
    </submittedName>
</protein>
<keyword evidence="4" id="KW-1185">Reference proteome</keyword>
<evidence type="ECO:0000313" key="3">
    <source>
        <dbReference type="Proteomes" id="UP000003505"/>
    </source>
</evidence>
<evidence type="ECO:0000313" key="1">
    <source>
        <dbReference type="EMBL" id="AEC00319.1"/>
    </source>
</evidence>
<reference evidence="1 4" key="2">
    <citation type="submission" date="2011-04" db="EMBL/GenBank/DDBJ databases">
        <title>The complete genome of Selenomonas sputigena DSM 20758.</title>
        <authorList>
            <consortium name="US DOE Joint Genome Institute (JGI-PGF)"/>
            <person name="Lucas S."/>
            <person name="Copeland A."/>
            <person name="Lapidus A."/>
            <person name="Bruce D."/>
            <person name="Goodwin L."/>
            <person name="Pitluck S."/>
            <person name="Peters L."/>
            <person name="Kyrpides N."/>
            <person name="Mavromatis K."/>
            <person name="Ivanova N."/>
            <person name="Ovchinnikova G."/>
            <person name="Teshima H."/>
            <person name="Detter J.C."/>
            <person name="Tapia R."/>
            <person name="Han C."/>
            <person name="Land M."/>
            <person name="Hauser L."/>
            <person name="Markowitz V."/>
            <person name="Cheng J.-F."/>
            <person name="Hugenholtz P."/>
            <person name="Woyke T."/>
            <person name="Wu D."/>
            <person name="Gronow S."/>
            <person name="Wellnitz S."/>
            <person name="Schneider S."/>
            <person name="Klenk H.-P."/>
            <person name="Eisen J.A."/>
        </authorList>
    </citation>
    <scope>NUCLEOTIDE SEQUENCE [LARGE SCALE GENOMIC DNA]</scope>
    <source>
        <strain evidence="1">ATCC 35185</strain>
        <strain evidence="4">ATCC 35185 / DSM 20758 / VPI D19B-28</strain>
    </source>
</reference>
<evidence type="ECO:0000313" key="2">
    <source>
        <dbReference type="EMBL" id="EEX77585.1"/>
    </source>
</evidence>
<dbReference type="KEGG" id="ssg:Selsp_1360"/>
<reference evidence="2 3" key="1">
    <citation type="submission" date="2009-09" db="EMBL/GenBank/DDBJ databases">
        <authorList>
            <person name="Weinstock G."/>
            <person name="Sodergren E."/>
            <person name="Clifton S."/>
            <person name="Fulton L."/>
            <person name="Fulton B."/>
            <person name="Courtney L."/>
            <person name="Fronick C."/>
            <person name="Harrison M."/>
            <person name="Strong C."/>
            <person name="Farmer C."/>
            <person name="Delahaunty K."/>
            <person name="Markovic C."/>
            <person name="Hall O."/>
            <person name="Minx P."/>
            <person name="Tomlinson C."/>
            <person name="Mitreva M."/>
            <person name="Nelson J."/>
            <person name="Hou S."/>
            <person name="Wollam A."/>
            <person name="Pepin K.H."/>
            <person name="Johnson M."/>
            <person name="Bhonagiri V."/>
            <person name="Nash W.E."/>
            <person name="Warren W."/>
            <person name="Chinwalla A."/>
            <person name="Mardis E.R."/>
            <person name="Wilson R.K."/>
        </authorList>
    </citation>
    <scope>NUCLEOTIDE SEQUENCE [LARGE SCALE GENOMIC DNA]</scope>
    <source>
        <strain evidence="2">ATCC 35185</strain>
        <strain evidence="3">ATCC 35185 / DSM 20758 / VPI D19B-28</strain>
    </source>
</reference>
<evidence type="ECO:0000313" key="4">
    <source>
        <dbReference type="Proteomes" id="UP000011124"/>
    </source>
</evidence>
<dbReference type="RefSeq" id="WP_006192037.1">
    <property type="nucleotide sequence ID" value="NC_015437.1"/>
</dbReference>
<dbReference type="HOGENOM" id="CLU_3103727_0_0_9"/>